<dbReference type="InterPro" id="IPR032525">
    <property type="entry name" value="Peptidase_U32_C"/>
</dbReference>
<dbReference type="PANTHER" id="PTHR30217:SF6">
    <property type="entry name" value="TRNA HYDROXYLATION PROTEIN P"/>
    <property type="match status" value="1"/>
</dbReference>
<dbReference type="Pfam" id="PF16325">
    <property type="entry name" value="Peptidase_U32_C"/>
    <property type="match status" value="1"/>
</dbReference>
<dbReference type="AlphaFoldDB" id="A0A1M4U2I3"/>
<dbReference type="PANTHER" id="PTHR30217">
    <property type="entry name" value="PEPTIDASE U32 FAMILY"/>
    <property type="match status" value="1"/>
</dbReference>
<evidence type="ECO:0000313" key="6">
    <source>
        <dbReference type="Proteomes" id="UP000184088"/>
    </source>
</evidence>
<evidence type="ECO:0000256" key="3">
    <source>
        <dbReference type="ARBA" id="ARBA00038374"/>
    </source>
</evidence>
<evidence type="ECO:0000259" key="4">
    <source>
        <dbReference type="Pfam" id="PF16325"/>
    </source>
</evidence>
<dbReference type="PROSITE" id="PS01276">
    <property type="entry name" value="PEPTIDASE_U32"/>
    <property type="match status" value="1"/>
</dbReference>
<dbReference type="GO" id="GO:0006508">
    <property type="term" value="P:proteolysis"/>
    <property type="evidence" value="ECO:0007669"/>
    <property type="project" value="UniProtKB-KW"/>
</dbReference>
<accession>A0A1M4U2I3</accession>
<dbReference type="InterPro" id="IPR001539">
    <property type="entry name" value="Peptidase_U32"/>
</dbReference>
<dbReference type="OrthoDB" id="9807498at2"/>
<protein>
    <submittedName>
        <fullName evidence="5">Putative protease</fullName>
    </submittedName>
</protein>
<dbReference type="Proteomes" id="UP000184088">
    <property type="component" value="Unassembled WGS sequence"/>
</dbReference>
<dbReference type="EMBL" id="FQVH01000002">
    <property type="protein sequence ID" value="SHE50826.1"/>
    <property type="molecule type" value="Genomic_DNA"/>
</dbReference>
<keyword evidence="6" id="KW-1185">Reference proteome</keyword>
<name>A0A1M4U2I3_9THEO</name>
<keyword evidence="2" id="KW-0378">Hydrolase</keyword>
<comment type="similarity">
    <text evidence="3">Belongs to the peptidase U32 family.</text>
</comment>
<sequence>MNKKKVELLAPAGDLERLIVAAEYGADAVYFGENRFGLRSGVGFTLEDIRKGIQYLHDRGKKAYITVNIIPHNDDFKGLSDYVAFLGDNGADGIILSDPGVLSVVKEVAPDVDVHLSTQANAVNLRSILFWYRQGIKRIVIARELSLAEISYISQNIPDDLEIEAFVHGAMCISYSGRCLLSMYMTGRDANKGECAHPCRWEYALYEAKRPGEYFPIEEDERGTYILNSKDLCMIQYIPQMIDAGINSFKIEGRNKSSYYVATVVGAYRKALDEYYKKPEAYEFKEQWLDELKKASYREFTTGFYLGKPYESQNYKTSSYIRNYDFVGMVLDYNEKTGLATIEQRNRVFKGDKVEIIGPYRDYFEQVIEEMYDEEGNTIDVAPHPQQLFKIKVKNRVKPYDMLRRKKV</sequence>
<dbReference type="RefSeq" id="WP_073341385.1">
    <property type="nucleotide sequence ID" value="NZ_FQVH01000002.1"/>
</dbReference>
<dbReference type="STRING" id="1121256.SAMN02746089_00361"/>
<evidence type="ECO:0000256" key="1">
    <source>
        <dbReference type="ARBA" id="ARBA00022670"/>
    </source>
</evidence>
<dbReference type="Gene3D" id="2.40.30.10">
    <property type="entry name" value="Translation factors"/>
    <property type="match status" value="1"/>
</dbReference>
<organism evidence="5 6">
    <name type="scientific">Caldanaerobius fijiensis DSM 17918</name>
    <dbReference type="NCBI Taxonomy" id="1121256"/>
    <lineage>
        <taxon>Bacteria</taxon>
        <taxon>Bacillati</taxon>
        <taxon>Bacillota</taxon>
        <taxon>Clostridia</taxon>
        <taxon>Thermoanaerobacterales</taxon>
        <taxon>Thermoanaerobacteraceae</taxon>
        <taxon>Caldanaerobius</taxon>
    </lineage>
</organism>
<dbReference type="Pfam" id="PF01136">
    <property type="entry name" value="Peptidase_U32"/>
    <property type="match status" value="1"/>
</dbReference>
<reference evidence="5 6" key="1">
    <citation type="submission" date="2016-11" db="EMBL/GenBank/DDBJ databases">
        <authorList>
            <person name="Jaros S."/>
            <person name="Januszkiewicz K."/>
            <person name="Wedrychowicz H."/>
        </authorList>
    </citation>
    <scope>NUCLEOTIDE SEQUENCE [LARGE SCALE GENOMIC DNA]</scope>
    <source>
        <strain evidence="5 6">DSM 17918</strain>
    </source>
</reference>
<evidence type="ECO:0000313" key="5">
    <source>
        <dbReference type="EMBL" id="SHE50826.1"/>
    </source>
</evidence>
<proteinExistence type="inferred from homology"/>
<feature type="domain" description="Peptidase family U32 C-terminal" evidence="4">
    <location>
        <begin position="322"/>
        <end position="404"/>
    </location>
</feature>
<dbReference type="InterPro" id="IPR051454">
    <property type="entry name" value="RNA/ubiquinone_mod_enzymes"/>
</dbReference>
<dbReference type="GO" id="GO:0008233">
    <property type="term" value="F:peptidase activity"/>
    <property type="evidence" value="ECO:0007669"/>
    <property type="project" value="UniProtKB-KW"/>
</dbReference>
<keyword evidence="1 5" id="KW-0645">Protease</keyword>
<gene>
    <name evidence="5" type="ORF">SAMN02746089_00361</name>
</gene>
<evidence type="ECO:0000256" key="2">
    <source>
        <dbReference type="ARBA" id="ARBA00022801"/>
    </source>
</evidence>